<dbReference type="GeneID" id="55616972"/>
<sequence length="56" mass="6675">MNGRKLYREYLKSLQLDCKEFIELKDDAYYGVQEVTYKDSEGNKRTKSIDPVKMVH</sequence>
<evidence type="ECO:0000313" key="2">
    <source>
        <dbReference type="Proteomes" id="UP000323739"/>
    </source>
</evidence>
<name>A0A5B9N3A6_9CAUD</name>
<dbReference type="KEGG" id="vg:55616972"/>
<gene>
    <name evidence="1" type="primary">4L372D_054</name>
</gene>
<proteinExistence type="predicted"/>
<dbReference type="Proteomes" id="UP000323739">
    <property type="component" value="Segment"/>
</dbReference>
<accession>A0A5B9N3A6</accession>
<dbReference type="RefSeq" id="YP_009846602.1">
    <property type="nucleotide sequence ID" value="NC_048771.1"/>
</dbReference>
<dbReference type="EMBL" id="MK813939">
    <property type="protein sequence ID" value="QEG08518.1"/>
    <property type="molecule type" value="Genomic_DNA"/>
</dbReference>
<keyword evidence="2" id="KW-1185">Reference proteome</keyword>
<protein>
    <submittedName>
        <fullName evidence="1">Uncharacterized protein</fullName>
    </submittedName>
</protein>
<reference evidence="1 2" key="1">
    <citation type="submission" date="2019-04" db="EMBL/GenBank/DDBJ databases">
        <title>Nine Novel Phages from a Plateau Lake in Southwest China Provide Insights into Aeromonas Phage Diversity.</title>
        <authorList>
            <person name="Xiao W."/>
            <person name="Bai M."/>
            <person name="Wang Y."/>
            <person name="Cui X."/>
        </authorList>
    </citation>
    <scope>NUCLEOTIDE SEQUENCE [LARGE SCALE GENOMIC DNA]</scope>
</reference>
<organism evidence="1 2">
    <name type="scientific">Aeromonas phage 4L372D</name>
    <dbReference type="NCBI Taxonomy" id="2588518"/>
    <lineage>
        <taxon>Viruses</taxon>
        <taxon>Duplodnaviria</taxon>
        <taxon>Heunggongvirae</taxon>
        <taxon>Uroviricota</taxon>
        <taxon>Caudoviricetes</taxon>
        <taxon>Plateaulakevirus</taxon>
        <taxon>Plateaulakevirus pv4L372D</taxon>
    </lineage>
</organism>
<evidence type="ECO:0000313" key="1">
    <source>
        <dbReference type="EMBL" id="QEG08518.1"/>
    </source>
</evidence>